<evidence type="ECO:0000313" key="2">
    <source>
        <dbReference type="EMBL" id="CAL5226636.1"/>
    </source>
</evidence>
<proteinExistence type="predicted"/>
<name>A0ABP1G364_9CHLO</name>
<gene>
    <name evidence="2" type="primary">g9485</name>
    <name evidence="2" type="ORF">VP750_LOCUS8542</name>
</gene>
<feature type="chain" id="PRO_5045949754" evidence="1">
    <location>
        <begin position="37"/>
        <end position="305"/>
    </location>
</feature>
<keyword evidence="1" id="KW-0732">Signal</keyword>
<organism evidence="2 3">
    <name type="scientific">Coccomyxa viridis</name>
    <dbReference type="NCBI Taxonomy" id="1274662"/>
    <lineage>
        <taxon>Eukaryota</taxon>
        <taxon>Viridiplantae</taxon>
        <taxon>Chlorophyta</taxon>
        <taxon>core chlorophytes</taxon>
        <taxon>Trebouxiophyceae</taxon>
        <taxon>Trebouxiophyceae incertae sedis</taxon>
        <taxon>Coccomyxaceae</taxon>
        <taxon>Coccomyxa</taxon>
    </lineage>
</organism>
<feature type="signal peptide" evidence="1">
    <location>
        <begin position="1"/>
        <end position="36"/>
    </location>
</feature>
<dbReference type="EMBL" id="CAXHTA020000016">
    <property type="protein sequence ID" value="CAL5226636.1"/>
    <property type="molecule type" value="Genomic_DNA"/>
</dbReference>
<protein>
    <submittedName>
        <fullName evidence="2">G9485 protein</fullName>
    </submittedName>
</protein>
<sequence length="305" mass="33918">MGEFALESESAFNKTKNTQIMLIHAIILSLTAFAAAKHTEPDINANTTLMAARYNNNTREFEKDTMRAFAMQVMMQQTMHPDSLTSIAKAFFASAEPLEVNVGLLSINLTITDEVGTPVANVTQMQDGSIMYTIYQMPVSVNSSNCNVYAHAKVPRTRRGGNATLDSDLRTLITNAEFQCRKHISALDEYSLEKVFPGCWNAQNTTSRLRLDCLQTTVNSRTAFMNSLIARLATEEIASGLPTDRVNAEVYQKDLKNQANLAIAEGFFLNTLMIPFTVPQLRYANKLDRELRANATMQHGTVTTQ</sequence>
<evidence type="ECO:0000256" key="1">
    <source>
        <dbReference type="SAM" id="SignalP"/>
    </source>
</evidence>
<reference evidence="2 3" key="1">
    <citation type="submission" date="2024-06" db="EMBL/GenBank/DDBJ databases">
        <authorList>
            <person name="Kraege A."/>
            <person name="Thomma B."/>
        </authorList>
    </citation>
    <scope>NUCLEOTIDE SEQUENCE [LARGE SCALE GENOMIC DNA]</scope>
</reference>
<keyword evidence="3" id="KW-1185">Reference proteome</keyword>
<dbReference type="Proteomes" id="UP001497392">
    <property type="component" value="Unassembled WGS sequence"/>
</dbReference>
<evidence type="ECO:0000313" key="3">
    <source>
        <dbReference type="Proteomes" id="UP001497392"/>
    </source>
</evidence>
<accession>A0ABP1G364</accession>
<comment type="caution">
    <text evidence="2">The sequence shown here is derived from an EMBL/GenBank/DDBJ whole genome shotgun (WGS) entry which is preliminary data.</text>
</comment>